<protein>
    <recommendedName>
        <fullName evidence="5">DUF4190 domain-containing protein</fullName>
    </recommendedName>
</protein>
<feature type="compositionally biased region" description="Basic and acidic residues" evidence="1">
    <location>
        <begin position="32"/>
        <end position="49"/>
    </location>
</feature>
<dbReference type="RefSeq" id="WP_106589759.1">
    <property type="nucleotide sequence ID" value="NZ_PYAV01000016.1"/>
</dbReference>
<evidence type="ECO:0000313" key="3">
    <source>
        <dbReference type="EMBL" id="PSL42303.1"/>
    </source>
</evidence>
<reference evidence="3 4" key="1">
    <citation type="submission" date="2018-03" db="EMBL/GenBank/DDBJ databases">
        <title>Genomic Encyclopedia of Type Strains, Phase III (KMG-III): the genomes of soil and plant-associated and newly described type strains.</title>
        <authorList>
            <person name="Whitman W."/>
        </authorList>
    </citation>
    <scope>NUCLEOTIDE SEQUENCE [LARGE SCALE GENOMIC DNA]</scope>
    <source>
        <strain evidence="3 4">CGMCC 1.07653</strain>
    </source>
</reference>
<sequence length="124" mass="13348">MAERYNEYGGEDVREPDYSEETASEAAATGLGDRRNIEEPERPEEEQRSTMESNVDDDSVGKGLGVTALILAICSLFFLPILLGAGAVILGFFAAAKGAQSLGYWGVGLGAFSIIISLFFQPFF</sequence>
<keyword evidence="2" id="KW-1133">Transmembrane helix</keyword>
<dbReference type="PANTHER" id="PTHR40040:SF1">
    <property type="entry name" value="MEMBRANE PROTEIN"/>
    <property type="match status" value="1"/>
</dbReference>
<feature type="region of interest" description="Disordered" evidence="1">
    <location>
        <begin position="1"/>
        <end position="60"/>
    </location>
</feature>
<evidence type="ECO:0008006" key="5">
    <source>
        <dbReference type="Google" id="ProtNLM"/>
    </source>
</evidence>
<evidence type="ECO:0000256" key="1">
    <source>
        <dbReference type="SAM" id="MobiDB-lite"/>
    </source>
</evidence>
<comment type="caution">
    <text evidence="3">The sequence shown here is derived from an EMBL/GenBank/DDBJ whole genome shotgun (WGS) entry which is preliminary data.</text>
</comment>
<dbReference type="AlphaFoldDB" id="A0A2P8H7U9"/>
<feature type="transmembrane region" description="Helical" evidence="2">
    <location>
        <begin position="68"/>
        <end position="95"/>
    </location>
</feature>
<keyword evidence="2" id="KW-0472">Membrane</keyword>
<keyword evidence="4" id="KW-1185">Reference proteome</keyword>
<dbReference type="Proteomes" id="UP000242310">
    <property type="component" value="Unassembled WGS sequence"/>
</dbReference>
<evidence type="ECO:0000256" key="2">
    <source>
        <dbReference type="SAM" id="Phobius"/>
    </source>
</evidence>
<name>A0A2P8H7U9_9BACI</name>
<gene>
    <name evidence="3" type="ORF">B0H94_1162</name>
</gene>
<keyword evidence="2" id="KW-0812">Transmembrane</keyword>
<dbReference type="OrthoDB" id="2943217at2"/>
<proteinExistence type="predicted"/>
<feature type="transmembrane region" description="Helical" evidence="2">
    <location>
        <begin position="102"/>
        <end position="120"/>
    </location>
</feature>
<organism evidence="3 4">
    <name type="scientific">Salsuginibacillus halophilus</name>
    <dbReference type="NCBI Taxonomy" id="517424"/>
    <lineage>
        <taxon>Bacteria</taxon>
        <taxon>Bacillati</taxon>
        <taxon>Bacillota</taxon>
        <taxon>Bacilli</taxon>
        <taxon>Bacillales</taxon>
        <taxon>Bacillaceae</taxon>
        <taxon>Salsuginibacillus</taxon>
    </lineage>
</organism>
<dbReference type="EMBL" id="PYAV01000016">
    <property type="protein sequence ID" value="PSL42303.1"/>
    <property type="molecule type" value="Genomic_DNA"/>
</dbReference>
<feature type="compositionally biased region" description="Basic and acidic residues" evidence="1">
    <location>
        <begin position="1"/>
        <end position="17"/>
    </location>
</feature>
<dbReference type="InterPro" id="IPR055338">
    <property type="entry name" value="YqfX-like"/>
</dbReference>
<accession>A0A2P8H7U9</accession>
<evidence type="ECO:0000313" key="4">
    <source>
        <dbReference type="Proteomes" id="UP000242310"/>
    </source>
</evidence>
<dbReference type="PANTHER" id="PTHR40040">
    <property type="entry name" value="SMALL HYDROPHOBIC PROTEIN-RELATED"/>
    <property type="match status" value="1"/>
</dbReference>